<feature type="transmembrane region" description="Helical" evidence="1">
    <location>
        <begin position="191"/>
        <end position="212"/>
    </location>
</feature>
<keyword evidence="1" id="KW-0472">Membrane</keyword>
<feature type="transmembrane region" description="Helical" evidence="1">
    <location>
        <begin position="263"/>
        <end position="282"/>
    </location>
</feature>
<keyword evidence="3" id="KW-1185">Reference proteome</keyword>
<feature type="transmembrane region" description="Helical" evidence="1">
    <location>
        <begin position="20"/>
        <end position="43"/>
    </location>
</feature>
<accession>A0AAW0A6V7</accession>
<feature type="transmembrane region" description="Helical" evidence="1">
    <location>
        <begin position="63"/>
        <end position="87"/>
    </location>
</feature>
<dbReference type="EMBL" id="JAWWNJ010000082">
    <property type="protein sequence ID" value="KAK7001625.1"/>
    <property type="molecule type" value="Genomic_DNA"/>
</dbReference>
<evidence type="ECO:0000313" key="2">
    <source>
        <dbReference type="EMBL" id="KAK7001625.1"/>
    </source>
</evidence>
<reference evidence="2 3" key="1">
    <citation type="journal article" date="2024" name="J Genomics">
        <title>Draft genome sequencing and assembly of Favolaschia claudopus CIRM-BRFM 2984 isolated from oak limbs.</title>
        <authorList>
            <person name="Navarro D."/>
            <person name="Drula E."/>
            <person name="Chaduli D."/>
            <person name="Cazenave R."/>
            <person name="Ahrendt S."/>
            <person name="Wang J."/>
            <person name="Lipzen A."/>
            <person name="Daum C."/>
            <person name="Barry K."/>
            <person name="Grigoriev I.V."/>
            <person name="Favel A."/>
            <person name="Rosso M.N."/>
            <person name="Martin F."/>
        </authorList>
    </citation>
    <scope>NUCLEOTIDE SEQUENCE [LARGE SCALE GENOMIC DNA]</scope>
    <source>
        <strain evidence="2 3">CIRM-BRFM 2984</strain>
    </source>
</reference>
<dbReference type="AlphaFoldDB" id="A0AAW0A6V7"/>
<keyword evidence="1" id="KW-0812">Transmembrane</keyword>
<sequence length="350" mass="38596">MSDNSTQVNSPLDDGFLYDSVNLVSSTTISAAGYGVMFTLWVICVHFLRQKIKVSAQEKHRSLLFLGYISAMFIFGTVYLVTTVHATTISYVQHRDFPGGPEAYNNLVLFSAPVGIVNTISYVLTNWMADALLLWRLIVLYQGSPYTKIIAFFPVLMYMGTIAMGFLLIIQTSRPFGSLWADGTISFALPYFVLSVSMTVIATTMMIGRLLVARTKLRRLLGSSGESEPYIGVAAMLIESCALYSTTSLIFIVLYAVNSPIQYVFLAALANIQIISPLLIIFRVSQGKAWTRDTEKYLYSSTEHSDPSQANAHSVALSSMVFANAERTGMYAMDKVESLVHSDHTGAPQV</sequence>
<evidence type="ECO:0000256" key="1">
    <source>
        <dbReference type="SAM" id="Phobius"/>
    </source>
</evidence>
<gene>
    <name evidence="2" type="ORF">R3P38DRAFT_2730453</name>
</gene>
<evidence type="ECO:0000313" key="3">
    <source>
        <dbReference type="Proteomes" id="UP001362999"/>
    </source>
</evidence>
<proteinExistence type="predicted"/>
<name>A0AAW0A6V7_9AGAR</name>
<comment type="caution">
    <text evidence="2">The sequence shown here is derived from an EMBL/GenBank/DDBJ whole genome shotgun (WGS) entry which is preliminary data.</text>
</comment>
<feature type="transmembrane region" description="Helical" evidence="1">
    <location>
        <begin position="107"/>
        <end position="129"/>
    </location>
</feature>
<organism evidence="2 3">
    <name type="scientific">Favolaschia claudopus</name>
    <dbReference type="NCBI Taxonomy" id="2862362"/>
    <lineage>
        <taxon>Eukaryota</taxon>
        <taxon>Fungi</taxon>
        <taxon>Dikarya</taxon>
        <taxon>Basidiomycota</taxon>
        <taxon>Agaricomycotina</taxon>
        <taxon>Agaricomycetes</taxon>
        <taxon>Agaricomycetidae</taxon>
        <taxon>Agaricales</taxon>
        <taxon>Marasmiineae</taxon>
        <taxon>Mycenaceae</taxon>
        <taxon>Favolaschia</taxon>
    </lineage>
</organism>
<feature type="transmembrane region" description="Helical" evidence="1">
    <location>
        <begin position="149"/>
        <end position="171"/>
    </location>
</feature>
<feature type="transmembrane region" description="Helical" evidence="1">
    <location>
        <begin position="233"/>
        <end position="257"/>
    </location>
</feature>
<protein>
    <submittedName>
        <fullName evidence="2">Uncharacterized protein</fullName>
    </submittedName>
</protein>
<keyword evidence="1" id="KW-1133">Transmembrane helix</keyword>
<dbReference type="Proteomes" id="UP001362999">
    <property type="component" value="Unassembled WGS sequence"/>
</dbReference>